<dbReference type="AlphaFoldDB" id="A0A803PWI2"/>
<dbReference type="EMBL" id="UZAU01000619">
    <property type="status" value="NOT_ANNOTATED_CDS"/>
    <property type="molecule type" value="Genomic_DNA"/>
</dbReference>
<protein>
    <submittedName>
        <fullName evidence="2">Uncharacterized protein</fullName>
    </submittedName>
</protein>
<name>A0A803PWI2_CANSA</name>
<organism evidence="2 3">
    <name type="scientific">Cannabis sativa</name>
    <name type="common">Hemp</name>
    <name type="synonym">Marijuana</name>
    <dbReference type="NCBI Taxonomy" id="3483"/>
    <lineage>
        <taxon>Eukaryota</taxon>
        <taxon>Viridiplantae</taxon>
        <taxon>Streptophyta</taxon>
        <taxon>Embryophyta</taxon>
        <taxon>Tracheophyta</taxon>
        <taxon>Spermatophyta</taxon>
        <taxon>Magnoliopsida</taxon>
        <taxon>eudicotyledons</taxon>
        <taxon>Gunneridae</taxon>
        <taxon>Pentapetalae</taxon>
        <taxon>rosids</taxon>
        <taxon>fabids</taxon>
        <taxon>Rosales</taxon>
        <taxon>Cannabaceae</taxon>
        <taxon>Cannabis</taxon>
    </lineage>
</organism>
<proteinExistence type="predicted"/>
<evidence type="ECO:0000256" key="1">
    <source>
        <dbReference type="SAM" id="MobiDB-lite"/>
    </source>
</evidence>
<dbReference type="EnsemblPlants" id="evm.model.06.1947">
    <property type="protein sequence ID" value="cds.evm.model.06.1947"/>
    <property type="gene ID" value="evm.TU.06.1947"/>
</dbReference>
<reference evidence="2" key="1">
    <citation type="submission" date="2018-11" db="EMBL/GenBank/DDBJ databases">
        <authorList>
            <person name="Grassa J C."/>
        </authorList>
    </citation>
    <scope>NUCLEOTIDE SEQUENCE [LARGE SCALE GENOMIC DNA]</scope>
</reference>
<feature type="region of interest" description="Disordered" evidence="1">
    <location>
        <begin position="37"/>
        <end position="67"/>
    </location>
</feature>
<feature type="compositionally biased region" description="Basic and acidic residues" evidence="1">
    <location>
        <begin position="113"/>
        <end position="131"/>
    </location>
</feature>
<feature type="region of interest" description="Disordered" evidence="1">
    <location>
        <begin position="112"/>
        <end position="151"/>
    </location>
</feature>
<accession>A0A803PWI2</accession>
<evidence type="ECO:0000313" key="2">
    <source>
        <dbReference type="EnsemblPlants" id="cds.evm.model.06.1947"/>
    </source>
</evidence>
<dbReference type="Proteomes" id="UP000596661">
    <property type="component" value="Chromosome 6"/>
</dbReference>
<keyword evidence="3" id="KW-1185">Reference proteome</keyword>
<reference evidence="2" key="2">
    <citation type="submission" date="2021-03" db="UniProtKB">
        <authorList>
            <consortium name="EnsemblPlants"/>
        </authorList>
    </citation>
    <scope>IDENTIFICATION</scope>
</reference>
<dbReference type="Gramene" id="evm.model.06.1947">
    <property type="protein sequence ID" value="cds.evm.model.06.1947"/>
    <property type="gene ID" value="evm.TU.06.1947"/>
</dbReference>
<evidence type="ECO:0000313" key="3">
    <source>
        <dbReference type="Proteomes" id="UP000596661"/>
    </source>
</evidence>
<sequence>MHKVRVDVPDTLLEGRPKPLKKHSVLAKLVVTVAKHTTKPNHLPRRKVEVHSTTPSNEDGDKVLEEREEEASRVLPFRGYNEVGEPIFEFGDVLVLDEDYMKVDLPLTLGNEKVAKDPTPQREVPKMNKDKKNPKKQSQEPIGRPIRIKDHSEVAIHLTG</sequence>